<accession>A0ABD5H406</accession>
<evidence type="ECO:0000313" key="2">
    <source>
        <dbReference type="Proteomes" id="UP001269984"/>
    </source>
</evidence>
<evidence type="ECO:0000313" key="1">
    <source>
        <dbReference type="EMBL" id="MDW2636037.1"/>
    </source>
</evidence>
<dbReference type="EMBL" id="JAWPAZ010000007">
    <property type="protein sequence ID" value="MDW2636037.1"/>
    <property type="molecule type" value="Genomic_DNA"/>
</dbReference>
<protein>
    <submittedName>
        <fullName evidence="1">Uncharacterized protein</fullName>
    </submittedName>
</protein>
<dbReference type="Proteomes" id="UP001269984">
    <property type="component" value="Unassembled WGS sequence"/>
</dbReference>
<name>A0ABD5H406_9ENTR</name>
<sequence>MNHIEFIEKHVREELVRQGFTAAVAQGGHFRLSICTSACLRQVAKGGFLMMFCVTRNYGQKNRRCRRIDLKLSALSAVVSKGCSEKVKTVVRQHSQSSGVTPGRNYEVIMTNACTKHQAKGA</sequence>
<comment type="caution">
    <text evidence="1">The sequence shown here is derived from an EMBL/GenBank/DDBJ whole genome shotgun (WGS) entry which is preliminary data.</text>
</comment>
<proteinExistence type="predicted"/>
<dbReference type="AlphaFoldDB" id="A0ABD5H406"/>
<gene>
    <name evidence="1" type="ORF">RYZ90_19520</name>
</gene>
<organism evidence="1 2">
    <name type="scientific">Citrobacter portucalensis</name>
    <dbReference type="NCBI Taxonomy" id="1639133"/>
    <lineage>
        <taxon>Bacteria</taxon>
        <taxon>Pseudomonadati</taxon>
        <taxon>Pseudomonadota</taxon>
        <taxon>Gammaproteobacteria</taxon>
        <taxon>Enterobacterales</taxon>
        <taxon>Enterobacteriaceae</taxon>
        <taxon>Citrobacter</taxon>
        <taxon>Citrobacter freundii complex</taxon>
    </lineage>
</organism>
<reference evidence="1 2" key="1">
    <citation type="submission" date="2023-10" db="EMBL/GenBank/DDBJ databases">
        <title>Fecal carriage and genetic characteristics of carbapenem-resistant Enterobacterales among healthy adults from four provinces of China.</title>
        <authorList>
            <person name="Li Y."/>
            <person name="Zhang R."/>
        </authorList>
    </citation>
    <scope>NUCLEOTIDE SEQUENCE [LARGE SCALE GENOMIC DNA]</scope>
    <source>
        <strain evidence="1 2">HN-71</strain>
    </source>
</reference>
<dbReference type="RefSeq" id="WP_165755506.1">
    <property type="nucleotide sequence ID" value="NZ_JAJTSX010000001.1"/>
</dbReference>